<sequence>MVSGRAHGMPDQVPATLTASSLFGNGMYSRAARQRSAAPTIHRLYEVFSETSDSNIKYPDITSCHSEAHPPTSSNSLTINESLVPANPVPRMPVPSGGFVLIIGL</sequence>
<dbReference type="EMBL" id="HQ840738">
    <property type="protein sequence ID" value="AEI00295.1"/>
    <property type="molecule type" value="Genomic_DNA"/>
</dbReference>
<dbReference type="Proteomes" id="UP000095860">
    <property type="component" value="Segment"/>
</dbReference>
<dbReference type="GeneID" id="80532849"/>
<dbReference type="KEGG" id="vg:80532849"/>
<dbReference type="RefSeq" id="YP_010795687.1">
    <property type="nucleotide sequence ID" value="NC_075702.1"/>
</dbReference>
<reference evidence="1 3" key="1">
    <citation type="journal article" date="2011" name="Virus Genes">
        <title>Comparative genomic sequence analysis of the Marek's disease vaccine strain SB-1.</title>
        <authorList>
            <person name="Spatz S.J."/>
            <person name="Schat K.A."/>
        </authorList>
    </citation>
    <scope>NUCLEOTIDE SEQUENCE [LARGE SCALE GENOMIC DNA]</scope>
    <source>
        <strain evidence="1">SB-1</strain>
    </source>
</reference>
<evidence type="ECO:0000313" key="3">
    <source>
        <dbReference type="Proteomes" id="UP000095860"/>
    </source>
</evidence>
<organism evidence="1 3">
    <name type="scientific">Gallid alphaherpesvirus 3</name>
    <dbReference type="NCBI Taxonomy" id="35250"/>
    <lineage>
        <taxon>Viruses</taxon>
        <taxon>Duplodnaviria</taxon>
        <taxon>Heunggongvirae</taxon>
        <taxon>Peploviricota</taxon>
        <taxon>Herviviricetes</taxon>
        <taxon>Herpesvirales</taxon>
        <taxon>Orthoherpesviridae</taxon>
        <taxon>Alphaherpesvirinae</taxon>
        <taxon>Mardivirus</taxon>
        <taxon>Mardivirus gallidalpha3</taxon>
    </lineage>
</organism>
<gene>
    <name evidence="1" type="primary">ORF467</name>
</gene>
<dbReference type="EMBL" id="MH939248">
    <property type="protein sequence ID" value="QEY02305.1"/>
    <property type="molecule type" value="Genomic_DNA"/>
</dbReference>
<keyword evidence="3" id="KW-1185">Reference proteome</keyword>
<proteinExistence type="predicted"/>
<reference evidence="2" key="2">
    <citation type="submission" date="2018-09" db="EMBL/GenBank/DDBJ databases">
        <title>Genomic sequence analysis of Gallid alphaherpesvirus 3 strain 301B/1.</title>
        <authorList>
            <person name="Kim T."/>
            <person name="Volkening J.D."/>
            <person name="Spatz S.J."/>
        </authorList>
    </citation>
    <scope>NUCLEOTIDE SEQUENCE</scope>
    <source>
        <strain evidence="2">301B/1</strain>
    </source>
</reference>
<name>F8TC85_9ALPH</name>
<evidence type="ECO:0000313" key="1">
    <source>
        <dbReference type="EMBL" id="AEI00295.1"/>
    </source>
</evidence>
<evidence type="ECO:0000313" key="2">
    <source>
        <dbReference type="EMBL" id="QEY02305.1"/>
    </source>
</evidence>
<accession>F8TC85</accession>
<protein>
    <submittedName>
        <fullName evidence="1">Uncharacterized protein ORF467</fullName>
    </submittedName>
</protein>